<keyword evidence="1" id="KW-0732">Signal</keyword>
<dbReference type="EMBL" id="JMIB01000005">
    <property type="protein sequence ID" value="KDM92835.1"/>
    <property type="molecule type" value="Genomic_DNA"/>
</dbReference>
<feature type="chain" id="PRO_5001630621" description="Secreted protein" evidence="1">
    <location>
        <begin position="23"/>
        <end position="106"/>
    </location>
</feature>
<reference evidence="2 3" key="1">
    <citation type="submission" date="2014-04" db="EMBL/GenBank/DDBJ databases">
        <title>Draft genome sequence of Photobacterium halotolerans S2753: a solonamide, ngercheumicin and holomycin producer.</title>
        <authorList>
            <person name="Machado H.R."/>
            <person name="Gram L."/>
        </authorList>
    </citation>
    <scope>NUCLEOTIDE SEQUENCE [LARGE SCALE GENOMIC DNA]</scope>
    <source>
        <strain evidence="2 3">S2753</strain>
    </source>
</reference>
<name>A0A066RQW1_9GAMM</name>
<evidence type="ECO:0000313" key="2">
    <source>
        <dbReference type="EMBL" id="KDM92835.1"/>
    </source>
</evidence>
<dbReference type="Proteomes" id="UP000027192">
    <property type="component" value="Unassembled WGS sequence"/>
</dbReference>
<comment type="caution">
    <text evidence="2">The sequence shown here is derived from an EMBL/GenBank/DDBJ whole genome shotgun (WGS) entry which is preliminary data.</text>
</comment>
<keyword evidence="3" id="KW-1185">Reference proteome</keyword>
<evidence type="ECO:0000256" key="1">
    <source>
        <dbReference type="SAM" id="SignalP"/>
    </source>
</evidence>
<dbReference type="RefSeq" id="WP_036748932.1">
    <property type="nucleotide sequence ID" value="NZ_JAGSGC010000002.1"/>
</dbReference>
<feature type="signal peptide" evidence="1">
    <location>
        <begin position="1"/>
        <end position="22"/>
    </location>
</feature>
<evidence type="ECO:0008006" key="4">
    <source>
        <dbReference type="Google" id="ProtNLM"/>
    </source>
</evidence>
<dbReference type="AlphaFoldDB" id="A0A066RQW1"/>
<dbReference type="STRING" id="1654360.EA58_03500"/>
<gene>
    <name evidence="2" type="ORF">EA58_03500</name>
</gene>
<proteinExistence type="predicted"/>
<sequence>MKKMMKLSLILACTVYSQASLAEACSQNYNELPDLVGLDSSSGRIFASVRSSTNECSCTHVRFTKENTDTNTALSILLAAKMANKKVRVDLKDKTDCDTAYRVYVH</sequence>
<organism evidence="2 3">
    <name type="scientific">Photobacterium galatheae</name>
    <dbReference type="NCBI Taxonomy" id="1654360"/>
    <lineage>
        <taxon>Bacteria</taxon>
        <taxon>Pseudomonadati</taxon>
        <taxon>Pseudomonadota</taxon>
        <taxon>Gammaproteobacteria</taxon>
        <taxon>Vibrionales</taxon>
        <taxon>Vibrionaceae</taxon>
        <taxon>Photobacterium</taxon>
    </lineage>
</organism>
<protein>
    <recommendedName>
        <fullName evidence="4">Secreted protein</fullName>
    </recommendedName>
</protein>
<accession>A0A066RQW1</accession>
<dbReference type="OrthoDB" id="7065786at2"/>
<evidence type="ECO:0000313" key="3">
    <source>
        <dbReference type="Proteomes" id="UP000027192"/>
    </source>
</evidence>